<feature type="coiled-coil region" evidence="2">
    <location>
        <begin position="74"/>
        <end position="141"/>
    </location>
</feature>
<proteinExistence type="predicted"/>
<dbReference type="PANTHER" id="PTHR21694">
    <property type="entry name" value="COILED-COIL DOMAIN-CONTAINING PROTEIN 63"/>
    <property type="match status" value="1"/>
</dbReference>
<dbReference type="OrthoDB" id="6766775at2759"/>
<feature type="compositionally biased region" description="Basic and acidic residues" evidence="3">
    <location>
        <begin position="300"/>
        <end position="317"/>
    </location>
</feature>
<dbReference type="GO" id="GO:0003341">
    <property type="term" value="P:cilium movement"/>
    <property type="evidence" value="ECO:0007669"/>
    <property type="project" value="TreeGrafter"/>
</dbReference>
<dbReference type="Proteomes" id="UP001152622">
    <property type="component" value="Chromosome 3"/>
</dbReference>
<evidence type="ECO:0000256" key="3">
    <source>
        <dbReference type="SAM" id="MobiDB-lite"/>
    </source>
</evidence>
<feature type="coiled-coil region" evidence="2">
    <location>
        <begin position="362"/>
        <end position="421"/>
    </location>
</feature>
<organism evidence="5 6">
    <name type="scientific">Synaphobranchus kaupii</name>
    <name type="common">Kaup's arrowtooth eel</name>
    <dbReference type="NCBI Taxonomy" id="118154"/>
    <lineage>
        <taxon>Eukaryota</taxon>
        <taxon>Metazoa</taxon>
        <taxon>Chordata</taxon>
        <taxon>Craniata</taxon>
        <taxon>Vertebrata</taxon>
        <taxon>Euteleostomi</taxon>
        <taxon>Actinopterygii</taxon>
        <taxon>Neopterygii</taxon>
        <taxon>Teleostei</taxon>
        <taxon>Anguilliformes</taxon>
        <taxon>Synaphobranchidae</taxon>
        <taxon>Synaphobranchus</taxon>
    </lineage>
</organism>
<dbReference type="PANTHER" id="PTHR21694:SF35">
    <property type="entry name" value="OUTER DYNEIN ARM-DOCKING COMPLEX SUBUNIT 1"/>
    <property type="match status" value="1"/>
</dbReference>
<sequence>MYYANGAVNQKVTGTKTFTHSTMPRGRSAVSILSDSSEMDIDGIAEAELAKLQRQFRIMEGDRQAYGIETQNLIRRQLQEIEKLQKDHEELRCSLRVSESHGRRLRDVEATHSLRSSLERRDEVEEMLDLEKQAIAQLDQEICSLERKLADRRRGASAVSLNRKAQANQTHQASHTLENKLDRASIRFNKQLAKIGGLREELETLHVERNRFHHLYRRLVKELQEIRKDIGDVIDQSTSAYDVRVEAQGKTMTMNEKAVKDLAQYSVEMQELERIVAHEHRLKTFMNIKNQERADEDSQDASRKQATEERERRKTETGEDSIASLEEAFQRIQRITGEDDLDLLVMKFIEVEDRNFALFNYVNEQNNEAETLRDQISQTQQEMSRFREEGQRQEEERGALLREIGEQQEETEKQAQGYEQRSTVLAKILDQLKTAVSSVFQKMDCDRSVIEDMLGSSGGIRDSDIITYLGQVEQRTNELLTVQSYLRSKDLDQDYDPEDVARVLLGQSPQLPRQNLPILPPSIGDNIDAEESSLTDEERPLTRNELQERVLKGVLRKEKTARPEVKPSKVSMAASSRHHPTEA</sequence>
<evidence type="ECO:0000256" key="2">
    <source>
        <dbReference type="SAM" id="Coils"/>
    </source>
</evidence>
<gene>
    <name evidence="5" type="ORF">SKAU_G00112930</name>
</gene>
<dbReference type="GO" id="GO:0036158">
    <property type="term" value="P:outer dynein arm assembly"/>
    <property type="evidence" value="ECO:0007669"/>
    <property type="project" value="TreeGrafter"/>
</dbReference>
<feature type="compositionally biased region" description="Basic and acidic residues" evidence="3">
    <location>
        <begin position="536"/>
        <end position="567"/>
    </location>
</feature>
<reference evidence="5" key="1">
    <citation type="journal article" date="2023" name="Science">
        <title>Genome structures resolve the early diversification of teleost fishes.</title>
        <authorList>
            <person name="Parey E."/>
            <person name="Louis A."/>
            <person name="Montfort J."/>
            <person name="Bouchez O."/>
            <person name="Roques C."/>
            <person name="Iampietro C."/>
            <person name="Lluch J."/>
            <person name="Castinel A."/>
            <person name="Donnadieu C."/>
            <person name="Desvignes T."/>
            <person name="Floi Bucao C."/>
            <person name="Jouanno E."/>
            <person name="Wen M."/>
            <person name="Mejri S."/>
            <person name="Dirks R."/>
            <person name="Jansen H."/>
            <person name="Henkel C."/>
            <person name="Chen W.J."/>
            <person name="Zahm M."/>
            <person name="Cabau C."/>
            <person name="Klopp C."/>
            <person name="Thompson A.W."/>
            <person name="Robinson-Rechavi M."/>
            <person name="Braasch I."/>
            <person name="Lecointre G."/>
            <person name="Bobe J."/>
            <person name="Postlethwait J.H."/>
            <person name="Berthelot C."/>
            <person name="Roest Crollius H."/>
            <person name="Guiguen Y."/>
        </authorList>
    </citation>
    <scope>NUCLEOTIDE SEQUENCE</scope>
    <source>
        <strain evidence="5">WJC10195</strain>
    </source>
</reference>
<dbReference type="AlphaFoldDB" id="A0A9Q1J6E4"/>
<accession>A0A9Q1J6E4</accession>
<evidence type="ECO:0000256" key="1">
    <source>
        <dbReference type="ARBA" id="ARBA00023054"/>
    </source>
</evidence>
<keyword evidence="6" id="KW-1185">Reference proteome</keyword>
<dbReference type="EMBL" id="JAINUF010000003">
    <property type="protein sequence ID" value="KAJ8371265.1"/>
    <property type="molecule type" value="Genomic_DNA"/>
</dbReference>
<comment type="caution">
    <text evidence="5">The sequence shown here is derived from an EMBL/GenBank/DDBJ whole genome shotgun (WGS) entry which is preliminary data.</text>
</comment>
<name>A0A9Q1J6E4_SYNKA</name>
<dbReference type="GO" id="GO:0005930">
    <property type="term" value="C:axoneme"/>
    <property type="evidence" value="ECO:0007669"/>
    <property type="project" value="TreeGrafter"/>
</dbReference>
<feature type="region of interest" description="Disordered" evidence="3">
    <location>
        <begin position="288"/>
        <end position="322"/>
    </location>
</feature>
<feature type="domain" description="ODAD1 central coiled coil region" evidence="4">
    <location>
        <begin position="173"/>
        <end position="456"/>
    </location>
</feature>
<dbReference type="InterPro" id="IPR049258">
    <property type="entry name" value="ODAD1_CC"/>
</dbReference>
<evidence type="ECO:0000313" key="6">
    <source>
        <dbReference type="Proteomes" id="UP001152622"/>
    </source>
</evidence>
<evidence type="ECO:0000259" key="4">
    <source>
        <dbReference type="Pfam" id="PF21773"/>
    </source>
</evidence>
<protein>
    <recommendedName>
        <fullName evidence="4">ODAD1 central coiled coil region domain-containing protein</fullName>
    </recommendedName>
</protein>
<feature type="region of interest" description="Disordered" evidence="3">
    <location>
        <begin position="512"/>
        <end position="583"/>
    </location>
</feature>
<evidence type="ECO:0000313" key="5">
    <source>
        <dbReference type="EMBL" id="KAJ8371265.1"/>
    </source>
</evidence>
<keyword evidence="1 2" id="KW-0175">Coiled coil</keyword>
<dbReference type="Pfam" id="PF21773">
    <property type="entry name" value="ODAD1_CC"/>
    <property type="match status" value="1"/>
</dbReference>
<dbReference type="InterPro" id="IPR051876">
    <property type="entry name" value="ODA-DC/CCD"/>
</dbReference>